<evidence type="ECO:0000313" key="5">
    <source>
        <dbReference type="Proteomes" id="UP001281217"/>
    </source>
</evidence>
<dbReference type="PANTHER" id="PTHR46401">
    <property type="entry name" value="GLYCOSYLTRANSFERASE WBBK-RELATED"/>
    <property type="match status" value="1"/>
</dbReference>
<feature type="domain" description="Glycosyl transferase family 1" evidence="2">
    <location>
        <begin position="199"/>
        <end position="352"/>
    </location>
</feature>
<accession>A0ABU5C027</accession>
<dbReference type="InterPro" id="IPR001296">
    <property type="entry name" value="Glyco_trans_1"/>
</dbReference>
<dbReference type="Pfam" id="PF13439">
    <property type="entry name" value="Glyco_transf_4"/>
    <property type="match status" value="1"/>
</dbReference>
<evidence type="ECO:0000259" key="2">
    <source>
        <dbReference type="Pfam" id="PF00534"/>
    </source>
</evidence>
<protein>
    <submittedName>
        <fullName evidence="4">Glycosyltransferase family 1 protein</fullName>
    </submittedName>
</protein>
<comment type="caution">
    <text evidence="4">The sequence shown here is derived from an EMBL/GenBank/DDBJ whole genome shotgun (WGS) entry which is preliminary data.</text>
</comment>
<evidence type="ECO:0000259" key="3">
    <source>
        <dbReference type="Pfam" id="PF13439"/>
    </source>
</evidence>
<dbReference type="PANTHER" id="PTHR46401:SF2">
    <property type="entry name" value="GLYCOSYLTRANSFERASE WBBK-RELATED"/>
    <property type="match status" value="1"/>
</dbReference>
<dbReference type="CDD" id="cd03809">
    <property type="entry name" value="GT4_MtfB-like"/>
    <property type="match status" value="1"/>
</dbReference>
<organism evidence="4 5">
    <name type="scientific">Halopseudomonas formosensis</name>
    <dbReference type="NCBI Taxonomy" id="1002526"/>
    <lineage>
        <taxon>Bacteria</taxon>
        <taxon>Pseudomonadati</taxon>
        <taxon>Pseudomonadota</taxon>
        <taxon>Gammaproteobacteria</taxon>
        <taxon>Pseudomonadales</taxon>
        <taxon>Pseudomonadaceae</taxon>
        <taxon>Halopseudomonas</taxon>
    </lineage>
</organism>
<reference evidence="5" key="1">
    <citation type="submission" date="2023-07" db="EMBL/GenBank/DDBJ databases">
        <authorList>
            <person name="de Witt J."/>
        </authorList>
    </citation>
    <scope>NUCLEOTIDE SEQUENCE [LARGE SCALE GENOMIC DNA]</scope>
    <source>
        <strain evidence="5">FZJ</strain>
    </source>
</reference>
<evidence type="ECO:0000313" key="4">
    <source>
        <dbReference type="EMBL" id="MDX9688388.1"/>
    </source>
</evidence>
<dbReference type="Gene3D" id="3.40.50.2000">
    <property type="entry name" value="Glycogen Phosphorylase B"/>
    <property type="match status" value="2"/>
</dbReference>
<gene>
    <name evidence="4" type="ORF">RED13_002844</name>
</gene>
<dbReference type="Proteomes" id="UP001281217">
    <property type="component" value="Unassembled WGS sequence"/>
</dbReference>
<dbReference type="RefSeq" id="WP_320331828.1">
    <property type="nucleotide sequence ID" value="NZ_JAVRDO010000008.1"/>
</dbReference>
<dbReference type="EMBL" id="JAVRDO010000008">
    <property type="protein sequence ID" value="MDX9688388.1"/>
    <property type="molecule type" value="Genomic_DNA"/>
</dbReference>
<dbReference type="SUPFAM" id="SSF53756">
    <property type="entry name" value="UDP-Glycosyltransferase/glycogen phosphorylase"/>
    <property type="match status" value="1"/>
</dbReference>
<keyword evidence="1" id="KW-0808">Transferase</keyword>
<keyword evidence="5" id="KW-1185">Reference proteome</keyword>
<dbReference type="InterPro" id="IPR028098">
    <property type="entry name" value="Glyco_trans_4-like_N"/>
</dbReference>
<sequence>MRVALDVSVLQAPRTGIGEYALQLGRALQQHPELELALFDGLVWRTDLPISPRPGYSRISRLAKAAIPGAYRLRRQLMQRRFDQGSRRLQPHIYHQPTLWPLQFDGPTIMTLHDLTHIHYPETQPANRLREIERQLPAALDRASRILVDSRFIAEEVIHHYGVAEHKLQVAPLGHASRFQPRSERQLQATLEAHQLHMRSYYLCLGTLEPRKNLDTAISAYLGLPADIRQRFPMVIIGGQGWHRKQLQLIPQQARSSGQIRLLGYQDDLTTAELLAGAHALLFPSLYEGFGLPVLEAMASGTPVIASNRGAIPEVAGNAASYADPQDVDSWRARMRELLEDKLLHATLIEQGMRRARQFSWERCARIALDTYKAVGNC</sequence>
<proteinExistence type="predicted"/>
<feature type="domain" description="Glycosyltransferase subfamily 4-like N-terminal" evidence="3">
    <location>
        <begin position="16"/>
        <end position="174"/>
    </location>
</feature>
<dbReference type="Pfam" id="PF00534">
    <property type="entry name" value="Glycos_transf_1"/>
    <property type="match status" value="1"/>
</dbReference>
<evidence type="ECO:0000256" key="1">
    <source>
        <dbReference type="ARBA" id="ARBA00022679"/>
    </source>
</evidence>
<name>A0ABU5C027_9GAMM</name>